<evidence type="ECO:0000256" key="2">
    <source>
        <dbReference type="PROSITE-ProRule" id="PRU00591"/>
    </source>
</evidence>
<keyword evidence="1" id="KW-0677">Repeat</keyword>
<dbReference type="Pfam" id="PF01473">
    <property type="entry name" value="Choline_bind_1"/>
    <property type="match status" value="1"/>
</dbReference>
<feature type="repeat" description="Cell wall-binding" evidence="2">
    <location>
        <begin position="217"/>
        <end position="236"/>
    </location>
</feature>
<dbReference type="Gene3D" id="2.10.270.10">
    <property type="entry name" value="Cholin Binding"/>
    <property type="match status" value="3"/>
</dbReference>
<evidence type="ECO:0000256" key="1">
    <source>
        <dbReference type="ARBA" id="ARBA00022737"/>
    </source>
</evidence>
<feature type="repeat" description="Cell wall-binding" evidence="2">
    <location>
        <begin position="168"/>
        <end position="187"/>
    </location>
</feature>
<feature type="repeat" description="Cell wall-binding" evidence="2">
    <location>
        <begin position="118"/>
        <end position="137"/>
    </location>
</feature>
<dbReference type="EMBL" id="QWKH01000083">
    <property type="protein sequence ID" value="NBI35174.1"/>
    <property type="molecule type" value="Genomic_DNA"/>
</dbReference>
<comment type="caution">
    <text evidence="3">The sequence shown here is derived from an EMBL/GenBank/DDBJ whole genome shotgun (WGS) entry which is preliminary data.</text>
</comment>
<dbReference type="PROSITE" id="PS51170">
    <property type="entry name" value="CW"/>
    <property type="match status" value="3"/>
</dbReference>
<dbReference type="AlphaFoldDB" id="A0A7C9JF95"/>
<proteinExistence type="predicted"/>
<organism evidence="3">
    <name type="scientific">Muribaculaceae bacterium Z82</name>
    <dbReference type="NCBI Taxonomy" id="2304548"/>
    <lineage>
        <taxon>Bacteria</taxon>
        <taxon>Pseudomonadati</taxon>
        <taxon>Bacteroidota</taxon>
        <taxon>Bacteroidia</taxon>
        <taxon>Bacteroidales</taxon>
        <taxon>Muribaculaceae</taxon>
    </lineage>
</organism>
<sequence>MENFEERSGRWREAALAVCVAAAAFLLLAMPKAAFASVMETMEIPVNEGLTLVASVDEEGVLRVDQVVTDGVILLSEGGDPGVDLQSEAVLYAIARVYDGWYQANTGDWYYFVGGKWVTGWYRVDGYWYHFRSTGVMQTGWLSRDGNWYYLRTSSGTPVSGPHGAAVESSWASIDGYWYYFQSGGSMYRGWRLEGTTYYYLRDASRPTINGPDGSMATGWEYIAQSWYYFNANGSMYVGWLNSGGYEYYLADKNIGAPFGSSGYGRALTGFYYYSADWHYFVRDIDRSKFTKSLGPNCSLVRNNSFKLVPNAEGIPVSGTIGPDGIVEWT</sequence>
<gene>
    <name evidence="3" type="ORF">D1639_09095</name>
</gene>
<dbReference type="SUPFAM" id="SSF69360">
    <property type="entry name" value="Cell wall binding repeat"/>
    <property type="match status" value="2"/>
</dbReference>
<reference evidence="3" key="1">
    <citation type="submission" date="2018-08" db="EMBL/GenBank/DDBJ databases">
        <title>Murine metabolic-syndrome-specific gut microbial biobank.</title>
        <authorList>
            <person name="Liu C."/>
        </authorList>
    </citation>
    <scope>NUCLEOTIDE SEQUENCE [LARGE SCALE GENOMIC DNA]</scope>
    <source>
        <strain evidence="3">Z82</strain>
    </source>
</reference>
<name>A0A7C9JF95_9BACT</name>
<protein>
    <submittedName>
        <fullName evidence="3">N-acetylmuramoyl-L-alanine amidase family protein</fullName>
    </submittedName>
</protein>
<accession>A0A7C9JF95</accession>
<evidence type="ECO:0000313" key="3">
    <source>
        <dbReference type="EMBL" id="NBI35174.1"/>
    </source>
</evidence>
<dbReference type="Pfam" id="PF19127">
    <property type="entry name" value="Choline_bind_3"/>
    <property type="match status" value="2"/>
</dbReference>
<dbReference type="InterPro" id="IPR018337">
    <property type="entry name" value="Cell_wall/Cho-bd_repeat"/>
</dbReference>